<keyword evidence="1" id="KW-0472">Membrane</keyword>
<proteinExistence type="predicted"/>
<feature type="transmembrane region" description="Helical" evidence="1">
    <location>
        <begin position="78"/>
        <end position="99"/>
    </location>
</feature>
<reference evidence="2 3" key="1">
    <citation type="submission" date="2018-12" db="EMBL/GenBank/DDBJ databases">
        <title>The genome of Variovorax gossypii DSM 100435.</title>
        <authorList>
            <person name="Gao J."/>
            <person name="Sun J."/>
        </authorList>
    </citation>
    <scope>NUCLEOTIDE SEQUENCE [LARGE SCALE GENOMIC DNA]</scope>
    <source>
        <strain evidence="2 3">DSM 100435</strain>
    </source>
</reference>
<keyword evidence="3" id="KW-1185">Reference proteome</keyword>
<comment type="caution">
    <text evidence="2">The sequence shown here is derived from an EMBL/GenBank/DDBJ whole genome shotgun (WGS) entry which is preliminary data.</text>
</comment>
<name>A0A3S0HBR0_9BURK</name>
<feature type="transmembrane region" description="Helical" evidence="1">
    <location>
        <begin position="39"/>
        <end position="66"/>
    </location>
</feature>
<dbReference type="AlphaFoldDB" id="A0A3S0HBR0"/>
<organism evidence="2 3">
    <name type="scientific">Variovorax gossypii</name>
    <dbReference type="NCBI Taxonomy" id="1679495"/>
    <lineage>
        <taxon>Bacteria</taxon>
        <taxon>Pseudomonadati</taxon>
        <taxon>Pseudomonadota</taxon>
        <taxon>Betaproteobacteria</taxon>
        <taxon>Burkholderiales</taxon>
        <taxon>Comamonadaceae</taxon>
        <taxon>Variovorax</taxon>
    </lineage>
</organism>
<evidence type="ECO:0000313" key="3">
    <source>
        <dbReference type="Proteomes" id="UP000267418"/>
    </source>
</evidence>
<dbReference type="EMBL" id="RXOE01000008">
    <property type="protein sequence ID" value="RTQ31916.1"/>
    <property type="molecule type" value="Genomic_DNA"/>
</dbReference>
<keyword evidence="1" id="KW-1133">Transmembrane helix</keyword>
<accession>A0A3S0HBR0</accession>
<gene>
    <name evidence="2" type="ORF">EJP69_25105</name>
</gene>
<evidence type="ECO:0000256" key="1">
    <source>
        <dbReference type="SAM" id="Phobius"/>
    </source>
</evidence>
<dbReference type="Proteomes" id="UP000267418">
    <property type="component" value="Unassembled WGS sequence"/>
</dbReference>
<feature type="transmembrane region" description="Helical" evidence="1">
    <location>
        <begin position="6"/>
        <end position="27"/>
    </location>
</feature>
<evidence type="ECO:0000313" key="2">
    <source>
        <dbReference type="EMBL" id="RTQ31916.1"/>
    </source>
</evidence>
<sequence>MPTGDFLQFNVLPFGSFLIPVTAAVLWRLRKNLTWKVMFLVCMMGVLGGALVVATLRAFLLLPLHIGCLDCGLLNKWWYWDVLTFVQGFGITSALALLAHRLALRFRR</sequence>
<keyword evidence="1" id="KW-0812">Transmembrane</keyword>
<protein>
    <submittedName>
        <fullName evidence="2">Uncharacterized protein</fullName>
    </submittedName>
</protein>